<comment type="caution">
    <text evidence="2">The sequence shown here is derived from an EMBL/GenBank/DDBJ whole genome shotgun (WGS) entry which is preliminary data.</text>
</comment>
<organism evidence="2 3">
    <name type="scientific">Liparis tanakae</name>
    <name type="common">Tanaka's snailfish</name>
    <dbReference type="NCBI Taxonomy" id="230148"/>
    <lineage>
        <taxon>Eukaryota</taxon>
        <taxon>Metazoa</taxon>
        <taxon>Chordata</taxon>
        <taxon>Craniata</taxon>
        <taxon>Vertebrata</taxon>
        <taxon>Euteleostomi</taxon>
        <taxon>Actinopterygii</taxon>
        <taxon>Neopterygii</taxon>
        <taxon>Teleostei</taxon>
        <taxon>Neoteleostei</taxon>
        <taxon>Acanthomorphata</taxon>
        <taxon>Eupercaria</taxon>
        <taxon>Perciformes</taxon>
        <taxon>Cottioidei</taxon>
        <taxon>Cottales</taxon>
        <taxon>Liparidae</taxon>
        <taxon>Liparis</taxon>
    </lineage>
</organism>
<gene>
    <name evidence="2" type="ORF">EYF80_010483</name>
</gene>
<name>A0A4Z2INE7_9TELE</name>
<reference evidence="2 3" key="1">
    <citation type="submission" date="2019-03" db="EMBL/GenBank/DDBJ databases">
        <title>First draft genome of Liparis tanakae, snailfish: a comprehensive survey of snailfish specific genes.</title>
        <authorList>
            <person name="Kim W."/>
            <person name="Song I."/>
            <person name="Jeong J.-H."/>
            <person name="Kim D."/>
            <person name="Kim S."/>
            <person name="Ryu S."/>
            <person name="Song J.Y."/>
            <person name="Lee S.K."/>
        </authorList>
    </citation>
    <scope>NUCLEOTIDE SEQUENCE [LARGE SCALE GENOMIC DNA]</scope>
    <source>
        <tissue evidence="2">Muscle</tissue>
    </source>
</reference>
<proteinExistence type="predicted"/>
<evidence type="ECO:0000313" key="3">
    <source>
        <dbReference type="Proteomes" id="UP000314294"/>
    </source>
</evidence>
<keyword evidence="3" id="KW-1185">Reference proteome</keyword>
<evidence type="ECO:0000313" key="2">
    <source>
        <dbReference type="EMBL" id="TNN79238.1"/>
    </source>
</evidence>
<accession>A0A4Z2INE7</accession>
<evidence type="ECO:0000256" key="1">
    <source>
        <dbReference type="SAM" id="MobiDB-lite"/>
    </source>
</evidence>
<feature type="region of interest" description="Disordered" evidence="1">
    <location>
        <begin position="1"/>
        <end position="27"/>
    </location>
</feature>
<protein>
    <submittedName>
        <fullName evidence="2">Uncharacterized protein</fullName>
    </submittedName>
</protein>
<feature type="compositionally biased region" description="Low complexity" evidence="1">
    <location>
        <begin position="1"/>
        <end position="10"/>
    </location>
</feature>
<dbReference type="EMBL" id="SRLO01000066">
    <property type="protein sequence ID" value="TNN79238.1"/>
    <property type="molecule type" value="Genomic_DNA"/>
</dbReference>
<dbReference type="AlphaFoldDB" id="A0A4Z2INE7"/>
<sequence length="73" mass="8498">MHYVLASAQSREVEEEEEREGTASASARRLSPAFVVPLSVTLWRRCVIPTPVAYRRLKRNEKKKKRDRGEENK</sequence>
<dbReference type="Proteomes" id="UP000314294">
    <property type="component" value="Unassembled WGS sequence"/>
</dbReference>